<organism evidence="1 2">
    <name type="scientific">Golovinomyces cichoracearum</name>
    <dbReference type="NCBI Taxonomy" id="62708"/>
    <lineage>
        <taxon>Eukaryota</taxon>
        <taxon>Fungi</taxon>
        <taxon>Dikarya</taxon>
        <taxon>Ascomycota</taxon>
        <taxon>Pezizomycotina</taxon>
        <taxon>Leotiomycetes</taxon>
        <taxon>Erysiphales</taxon>
        <taxon>Erysiphaceae</taxon>
        <taxon>Golovinomyces</taxon>
    </lineage>
</organism>
<proteinExistence type="predicted"/>
<dbReference type="AlphaFoldDB" id="A0A420J0E6"/>
<evidence type="ECO:0000313" key="2">
    <source>
        <dbReference type="Proteomes" id="UP000285405"/>
    </source>
</evidence>
<name>A0A420J0E6_9PEZI</name>
<gene>
    <name evidence="1" type="ORF">GcC1_038008</name>
</gene>
<feature type="non-terminal residue" evidence="1">
    <location>
        <position position="96"/>
    </location>
</feature>
<evidence type="ECO:0000313" key="1">
    <source>
        <dbReference type="EMBL" id="RKF80256.1"/>
    </source>
</evidence>
<protein>
    <submittedName>
        <fullName evidence="1">Uncharacterized protein</fullName>
    </submittedName>
</protein>
<comment type="caution">
    <text evidence="1">The sequence shown here is derived from an EMBL/GenBank/DDBJ whole genome shotgun (WGS) entry which is preliminary data.</text>
</comment>
<sequence length="96" mass="11109">MKTTDVARERAPKRKRSAKVDVRKQAILNSTEEAGFERLAMVINRQNKSKMGLAMQYVEKLGIFKENIEAIGCLYEAFFADEKKADFFLNLRTKMM</sequence>
<dbReference type="Proteomes" id="UP000285405">
    <property type="component" value="Unassembled WGS sequence"/>
</dbReference>
<reference evidence="1 2" key="1">
    <citation type="journal article" date="2018" name="BMC Genomics">
        <title>Comparative genome analyses reveal sequence features reflecting distinct modes of host-adaptation between dicot and monocot powdery mildew.</title>
        <authorList>
            <person name="Wu Y."/>
            <person name="Ma X."/>
            <person name="Pan Z."/>
            <person name="Kale S.D."/>
            <person name="Song Y."/>
            <person name="King H."/>
            <person name="Zhang Q."/>
            <person name="Presley C."/>
            <person name="Deng X."/>
            <person name="Wei C.I."/>
            <person name="Xiao S."/>
        </authorList>
    </citation>
    <scope>NUCLEOTIDE SEQUENCE [LARGE SCALE GENOMIC DNA]</scope>
    <source>
        <strain evidence="1">UCSC1</strain>
    </source>
</reference>
<accession>A0A420J0E6</accession>
<dbReference type="EMBL" id="MCBR01003857">
    <property type="protein sequence ID" value="RKF80256.1"/>
    <property type="molecule type" value="Genomic_DNA"/>
</dbReference>